<organism evidence="1 2">
    <name type="scientific">Enterobacter phage KKP_3711</name>
    <dbReference type="NCBI Taxonomy" id="3109398"/>
    <lineage>
        <taxon>Viruses</taxon>
        <taxon>Duplodnaviria</taxon>
        <taxon>Heunggongvirae</taxon>
        <taxon>Uroviricota</taxon>
        <taxon>Caudoviricetes</taxon>
        <taxon>Demerecviridae</taxon>
        <taxon>Markadamsvirinae</taxon>
    </lineage>
</organism>
<name>A0AAX4Q3Z7_9CAUD</name>
<protein>
    <submittedName>
        <fullName evidence="1">Uncharacterized protein</fullName>
    </submittedName>
</protein>
<dbReference type="EMBL" id="PP579741">
    <property type="protein sequence ID" value="XAG95839.1"/>
    <property type="molecule type" value="Genomic_DNA"/>
</dbReference>
<proteinExistence type="predicted"/>
<gene>
    <name evidence="1" type="ORF">U7154_000072</name>
</gene>
<keyword evidence="2" id="KW-1185">Reference proteome</keyword>
<evidence type="ECO:0000313" key="2">
    <source>
        <dbReference type="Proteomes" id="UP001437386"/>
    </source>
</evidence>
<reference evidence="1 2" key="1">
    <citation type="submission" date="2024-04" db="EMBL/GenBank/DDBJ databases">
        <authorList>
            <person name="Wojcicki M."/>
            <person name="Srednicka P."/>
            <person name="Shymialevich D."/>
            <person name="Sokolowska B."/>
        </authorList>
    </citation>
    <scope>NUCLEOTIDE SEQUENCE [LARGE SCALE GENOMIC DNA]</scope>
</reference>
<sequence length="153" mass="17576">MVSKIEHEGLTCHVMSNGEIELSGIAPFDMIVRLDYETGIIGEQWCEWKLLHAGTNIDDWSWDHAKDHAESYGHYEDEEDDDDFDIANCSASVYWYNPDLSESHINGGSPNGEICQMLKQMEVITDTGYTPEIFELLHLPDEKTLQEFLNEYL</sequence>
<accession>A0AAX4Q3Z7</accession>
<dbReference type="Proteomes" id="UP001437386">
    <property type="component" value="Segment"/>
</dbReference>
<evidence type="ECO:0000313" key="1">
    <source>
        <dbReference type="EMBL" id="XAG95839.1"/>
    </source>
</evidence>